<gene>
    <name evidence="2" type="ORF">GT037_010102</name>
</gene>
<dbReference type="Proteomes" id="UP000596902">
    <property type="component" value="Unassembled WGS sequence"/>
</dbReference>
<dbReference type="AlphaFoldDB" id="A0A8H7AYD8"/>
<accession>A0A8H7AYD8</accession>
<keyword evidence="1" id="KW-0732">Signal</keyword>
<dbReference type="RefSeq" id="XP_038782240.1">
    <property type="nucleotide sequence ID" value="XM_038935149.1"/>
</dbReference>
<name>A0A8H7AYD8_9PLEO</name>
<evidence type="ECO:0000256" key="1">
    <source>
        <dbReference type="SAM" id="SignalP"/>
    </source>
</evidence>
<keyword evidence="3" id="KW-1185">Reference proteome</keyword>
<reference evidence="2" key="1">
    <citation type="submission" date="2020-01" db="EMBL/GenBank/DDBJ databases">
        <authorList>
            <person name="Feng Z.H.Z."/>
        </authorList>
    </citation>
    <scope>NUCLEOTIDE SEQUENCE</scope>
    <source>
        <strain evidence="2">CBS107.38</strain>
    </source>
</reference>
<feature type="chain" id="PRO_5034534548" evidence="1">
    <location>
        <begin position="19"/>
        <end position="285"/>
    </location>
</feature>
<evidence type="ECO:0000313" key="2">
    <source>
        <dbReference type="EMBL" id="KAF7671879.1"/>
    </source>
</evidence>
<evidence type="ECO:0000313" key="3">
    <source>
        <dbReference type="Proteomes" id="UP000596902"/>
    </source>
</evidence>
<proteinExistence type="predicted"/>
<comment type="caution">
    <text evidence="2">The sequence shown here is derived from an EMBL/GenBank/DDBJ whole genome shotgun (WGS) entry which is preliminary data.</text>
</comment>
<reference evidence="2" key="2">
    <citation type="submission" date="2020-08" db="EMBL/GenBank/DDBJ databases">
        <title>Draft Genome Sequence of Cumin Blight Pathogen Alternaria burnsii.</title>
        <authorList>
            <person name="Feng Z."/>
        </authorList>
    </citation>
    <scope>NUCLEOTIDE SEQUENCE</scope>
    <source>
        <strain evidence="2">CBS107.38</strain>
    </source>
</reference>
<feature type="signal peptide" evidence="1">
    <location>
        <begin position="1"/>
        <end position="18"/>
    </location>
</feature>
<sequence length="285" mass="30547">MANLVLLLAALLLTSCYAQSLNDTSLEGCQGPITTIARGSQYFNSTGTVRLASNPTHDDDWYVSVTITDRRNPRQIYGPSMPWQEREAFLSVPDSLVGSQEGNQSEYCVYELPGQDASSQEEAGNCSGVLSDDCIDALMKNTPIMSDGQCHKPENVEDACGMVASQPVGTPSNFNSTECSLSGMPHIDLPDNYRTYYAHHVPVSEGGGGYENFDLYDRHVREAVPMVFTIKSPGGTIAHKAICVVPNKVVEGSRVPESAATQLASGNSLAATLVVMALVSVFSIA</sequence>
<dbReference type="EMBL" id="JAAABM010000019">
    <property type="protein sequence ID" value="KAF7671879.1"/>
    <property type="molecule type" value="Genomic_DNA"/>
</dbReference>
<organism evidence="2 3">
    <name type="scientific">Alternaria burnsii</name>
    <dbReference type="NCBI Taxonomy" id="1187904"/>
    <lineage>
        <taxon>Eukaryota</taxon>
        <taxon>Fungi</taxon>
        <taxon>Dikarya</taxon>
        <taxon>Ascomycota</taxon>
        <taxon>Pezizomycotina</taxon>
        <taxon>Dothideomycetes</taxon>
        <taxon>Pleosporomycetidae</taxon>
        <taxon>Pleosporales</taxon>
        <taxon>Pleosporineae</taxon>
        <taxon>Pleosporaceae</taxon>
        <taxon>Alternaria</taxon>
        <taxon>Alternaria sect. Alternaria</taxon>
    </lineage>
</organism>
<dbReference type="GeneID" id="62208327"/>
<protein>
    <submittedName>
        <fullName evidence="2">Uncharacterized protein</fullName>
    </submittedName>
</protein>